<accession>A0A1H2YHR6</accession>
<dbReference type="EMBL" id="FNNH01000052">
    <property type="protein sequence ID" value="SDX04763.1"/>
    <property type="molecule type" value="Genomic_DNA"/>
</dbReference>
<evidence type="ECO:0000313" key="2">
    <source>
        <dbReference type="Proteomes" id="UP000183454"/>
    </source>
</evidence>
<dbReference type="AlphaFoldDB" id="A0A1H2YHR6"/>
<dbReference type="Proteomes" id="UP000183454">
    <property type="component" value="Unassembled WGS sequence"/>
</dbReference>
<evidence type="ECO:0000313" key="1">
    <source>
        <dbReference type="EMBL" id="SDX04763.1"/>
    </source>
</evidence>
<proteinExistence type="predicted"/>
<sequence length="57" mass="6594">MQSMMINMGEAKLQALAQIKEFLEKTTEVAFRISKDERNRLIERVFKRPGYASDTDG</sequence>
<name>A0A1H2YHR6_9PROT</name>
<organism evidence="1 2">
    <name type="scientific">Nitrosomonas communis</name>
    <dbReference type="NCBI Taxonomy" id="44574"/>
    <lineage>
        <taxon>Bacteria</taxon>
        <taxon>Pseudomonadati</taxon>
        <taxon>Pseudomonadota</taxon>
        <taxon>Betaproteobacteria</taxon>
        <taxon>Nitrosomonadales</taxon>
        <taxon>Nitrosomonadaceae</taxon>
        <taxon>Nitrosomonas</taxon>
    </lineage>
</organism>
<gene>
    <name evidence="1" type="ORF">SAMN05421882_105212</name>
</gene>
<reference evidence="1 2" key="1">
    <citation type="submission" date="2016-10" db="EMBL/GenBank/DDBJ databases">
        <authorList>
            <person name="de Groot N.N."/>
        </authorList>
    </citation>
    <scope>NUCLEOTIDE SEQUENCE [LARGE SCALE GENOMIC DNA]</scope>
    <source>
        <strain evidence="1 2">Nm110</strain>
    </source>
</reference>
<protein>
    <submittedName>
        <fullName evidence="1">Uncharacterized protein</fullName>
    </submittedName>
</protein>